<evidence type="ECO:0008006" key="6">
    <source>
        <dbReference type="Google" id="ProtNLM"/>
    </source>
</evidence>
<dbReference type="RefSeq" id="WP_289826013.1">
    <property type="nucleotide sequence ID" value="NZ_JAUEIE010000013.1"/>
</dbReference>
<organism evidence="3 5">
    <name type="scientific">Leyella lascolaii</name>
    <dbReference type="NCBI Taxonomy" id="1776379"/>
    <lineage>
        <taxon>Bacteria</taxon>
        <taxon>Pseudomonadati</taxon>
        <taxon>Bacteroidota</taxon>
        <taxon>Bacteroidia</taxon>
        <taxon>Bacteroidales</taxon>
        <taxon>Prevotellaceae</taxon>
        <taxon>Leyella</taxon>
    </lineage>
</organism>
<dbReference type="AlphaFoldDB" id="A0AAW7JWF1"/>
<dbReference type="EMBL" id="JAUEIF010000013">
    <property type="protein sequence ID" value="MDN0026180.1"/>
    <property type="molecule type" value="Genomic_DNA"/>
</dbReference>
<keyword evidence="1" id="KW-0732">Signal</keyword>
<dbReference type="Proteomes" id="UP001168478">
    <property type="component" value="Unassembled WGS sequence"/>
</dbReference>
<feature type="chain" id="PRO_5043532475" description="Outer membrane protein beta-barrel domain-containing protein" evidence="1">
    <location>
        <begin position="20"/>
        <end position="283"/>
    </location>
</feature>
<evidence type="ECO:0000256" key="1">
    <source>
        <dbReference type="SAM" id="SignalP"/>
    </source>
</evidence>
<feature type="signal peptide" evidence="1">
    <location>
        <begin position="1"/>
        <end position="19"/>
    </location>
</feature>
<reference evidence="3" key="1">
    <citation type="submission" date="2023-06" db="EMBL/GenBank/DDBJ databases">
        <authorList>
            <person name="Zeman M."/>
            <person name="Kubasova T."/>
            <person name="Jahodarova E."/>
            <person name="Nykrynova M."/>
            <person name="Rychlik I."/>
        </authorList>
    </citation>
    <scope>NUCLEOTIDE SEQUENCE</scope>
    <source>
        <strain evidence="3">ET15</strain>
        <strain evidence="2">ET37</strain>
    </source>
</reference>
<proteinExistence type="predicted"/>
<reference evidence="3" key="2">
    <citation type="submission" date="2023-08" db="EMBL/GenBank/DDBJ databases">
        <title>Identification and characterization of horizontal gene transfer across gut microbiota members of farm animals based on homology search.</title>
        <authorList>
            <person name="Schwarzerova J."/>
            <person name="Nykrynova M."/>
            <person name="Jureckova K."/>
            <person name="Cejkova D."/>
            <person name="Rychlik I."/>
        </authorList>
    </citation>
    <scope>NUCLEOTIDE SEQUENCE</scope>
    <source>
        <strain evidence="3">ET15</strain>
        <strain evidence="2">ET37</strain>
    </source>
</reference>
<gene>
    <name evidence="2" type="ORF">QVN81_10990</name>
    <name evidence="3" type="ORF">QVN84_11725</name>
</gene>
<evidence type="ECO:0000313" key="5">
    <source>
        <dbReference type="Proteomes" id="UP001168478"/>
    </source>
</evidence>
<protein>
    <recommendedName>
        <fullName evidence="6">Outer membrane protein beta-barrel domain-containing protein</fullName>
    </recommendedName>
</protein>
<dbReference type="EMBL" id="JAUEIE010000013">
    <property type="protein sequence ID" value="MDN0023536.1"/>
    <property type="molecule type" value="Genomic_DNA"/>
</dbReference>
<keyword evidence="4" id="KW-1185">Reference proteome</keyword>
<evidence type="ECO:0000313" key="4">
    <source>
        <dbReference type="Proteomes" id="UP001167831"/>
    </source>
</evidence>
<evidence type="ECO:0000313" key="2">
    <source>
        <dbReference type="EMBL" id="MDN0023536.1"/>
    </source>
</evidence>
<dbReference type="Proteomes" id="UP001167831">
    <property type="component" value="Unassembled WGS sequence"/>
</dbReference>
<comment type="caution">
    <text evidence="3">The sequence shown here is derived from an EMBL/GenBank/DDBJ whole genome shotgun (WGS) entry which is preliminary data.</text>
</comment>
<sequence>MDIRKTLLPVMLIPLTAMASEPSDTTLMVNNRQITVNDSAGITSVTVYDKSGGQLTRTYETCFADGQEVERVYVTSPFIPQMLGKNKRPMESHYPFFFMGYNLLADNAFGFSGSSALHTRDSKSWEFGFTLASVAFRLGGNFALTTAMQTTWAYNHFQGNNVMTTTDGMSSLEKKEDVKVKKSYITYSTIRIPLMMEWSEKSFYAGLGASVDMRMSGKSKYRANKKTRTQTDDINLNPLGLNLEMRLGYGALMIYGRAGLTPLLKTGRAPKCCSASFGMGIRL</sequence>
<accession>A0AAW7JWF1</accession>
<evidence type="ECO:0000313" key="3">
    <source>
        <dbReference type="EMBL" id="MDN0026180.1"/>
    </source>
</evidence>
<name>A0AAW7JWF1_9BACT</name>